<keyword evidence="8" id="KW-1185">Reference proteome</keyword>
<dbReference type="InterPro" id="IPR017039">
    <property type="entry name" value="Virul_fac_BrkB"/>
</dbReference>
<dbReference type="EMBL" id="BAABKO010000001">
    <property type="protein sequence ID" value="GAA4765769.1"/>
    <property type="molecule type" value="Genomic_DNA"/>
</dbReference>
<keyword evidence="2" id="KW-1003">Cell membrane</keyword>
<keyword evidence="4 6" id="KW-1133">Transmembrane helix</keyword>
<feature type="transmembrane region" description="Helical" evidence="6">
    <location>
        <begin position="261"/>
        <end position="283"/>
    </location>
</feature>
<keyword evidence="5 6" id="KW-0472">Membrane</keyword>
<evidence type="ECO:0000256" key="3">
    <source>
        <dbReference type="ARBA" id="ARBA00022692"/>
    </source>
</evidence>
<feature type="transmembrane region" description="Helical" evidence="6">
    <location>
        <begin position="191"/>
        <end position="214"/>
    </location>
</feature>
<proteinExistence type="predicted"/>
<feature type="transmembrane region" description="Helical" evidence="6">
    <location>
        <begin position="42"/>
        <end position="68"/>
    </location>
</feature>
<evidence type="ECO:0000256" key="5">
    <source>
        <dbReference type="ARBA" id="ARBA00023136"/>
    </source>
</evidence>
<dbReference type="PIRSF" id="PIRSF035875">
    <property type="entry name" value="RNase_BN"/>
    <property type="match status" value="1"/>
</dbReference>
<feature type="transmembrane region" description="Helical" evidence="6">
    <location>
        <begin position="108"/>
        <end position="128"/>
    </location>
</feature>
<organism evidence="7 8">
    <name type="scientific">Microbacterium gilvum</name>
    <dbReference type="NCBI Taxonomy" id="1336204"/>
    <lineage>
        <taxon>Bacteria</taxon>
        <taxon>Bacillati</taxon>
        <taxon>Actinomycetota</taxon>
        <taxon>Actinomycetes</taxon>
        <taxon>Micrococcales</taxon>
        <taxon>Microbacteriaceae</taxon>
        <taxon>Microbacterium</taxon>
    </lineage>
</organism>
<keyword evidence="3 6" id="KW-0812">Transmembrane</keyword>
<dbReference type="PANTHER" id="PTHR30213:SF0">
    <property type="entry name" value="UPF0761 MEMBRANE PROTEIN YIHY"/>
    <property type="match status" value="1"/>
</dbReference>
<name>A0ABP8ZTS4_9MICO</name>
<dbReference type="RefSeq" id="WP_345435796.1">
    <property type="nucleotide sequence ID" value="NZ_BAABKO010000001.1"/>
</dbReference>
<sequence length="337" mass="36140">MTKEGDGTGKAPRSPSDLHREAWWLALRRAARGFLTDACPDAAAALTFYSVLALFPGLVAALSLLGVVGQDDEAAQLVLAVLGDVAPRAEEAVREPILEIAASDSAPWVLAAGLAIALWSASRYVGAFSRTMNGIWGREEGRPVVSLKLHQLGVTLICSLLAALGLAGAAISTPVARAIGDIVGAGDTGVLVWRIARWPFLLAIVVVIVAILYHTGPNARRPRFRWVSIGALFAIVVLAAASAGFAVYASDLADYERLYGSFAGVVVGLLWMWIANMALLFGAEVDAELERARELQAGLPAEEDIQLPMRDARRILRKARTEREEKRLSGEVRRNAR</sequence>
<dbReference type="Pfam" id="PF03631">
    <property type="entry name" value="Virul_fac_BrkB"/>
    <property type="match status" value="1"/>
</dbReference>
<dbReference type="Proteomes" id="UP001501645">
    <property type="component" value="Unassembled WGS sequence"/>
</dbReference>
<accession>A0ABP8ZTS4</accession>
<feature type="transmembrane region" description="Helical" evidence="6">
    <location>
        <begin position="149"/>
        <end position="171"/>
    </location>
</feature>
<protein>
    <submittedName>
        <fullName evidence="7">YihY/virulence factor BrkB family protein</fullName>
    </submittedName>
</protein>
<evidence type="ECO:0000313" key="7">
    <source>
        <dbReference type="EMBL" id="GAA4765769.1"/>
    </source>
</evidence>
<dbReference type="NCBIfam" id="TIGR00765">
    <property type="entry name" value="yihY_not_rbn"/>
    <property type="match status" value="1"/>
</dbReference>
<gene>
    <name evidence="7" type="ORF">GCM10023351_05990</name>
</gene>
<evidence type="ECO:0000256" key="6">
    <source>
        <dbReference type="SAM" id="Phobius"/>
    </source>
</evidence>
<comment type="caution">
    <text evidence="7">The sequence shown here is derived from an EMBL/GenBank/DDBJ whole genome shotgun (WGS) entry which is preliminary data.</text>
</comment>
<feature type="transmembrane region" description="Helical" evidence="6">
    <location>
        <begin position="226"/>
        <end position="249"/>
    </location>
</feature>
<dbReference type="PANTHER" id="PTHR30213">
    <property type="entry name" value="INNER MEMBRANE PROTEIN YHJD"/>
    <property type="match status" value="1"/>
</dbReference>
<evidence type="ECO:0000313" key="8">
    <source>
        <dbReference type="Proteomes" id="UP001501645"/>
    </source>
</evidence>
<evidence type="ECO:0000256" key="4">
    <source>
        <dbReference type="ARBA" id="ARBA00022989"/>
    </source>
</evidence>
<evidence type="ECO:0000256" key="1">
    <source>
        <dbReference type="ARBA" id="ARBA00004651"/>
    </source>
</evidence>
<comment type="subcellular location">
    <subcellularLocation>
        <location evidence="1">Cell membrane</location>
        <topology evidence="1">Multi-pass membrane protein</topology>
    </subcellularLocation>
</comment>
<reference evidence="8" key="1">
    <citation type="journal article" date="2019" name="Int. J. Syst. Evol. Microbiol.">
        <title>The Global Catalogue of Microorganisms (GCM) 10K type strain sequencing project: providing services to taxonomists for standard genome sequencing and annotation.</title>
        <authorList>
            <consortium name="The Broad Institute Genomics Platform"/>
            <consortium name="The Broad Institute Genome Sequencing Center for Infectious Disease"/>
            <person name="Wu L."/>
            <person name="Ma J."/>
        </authorList>
    </citation>
    <scope>NUCLEOTIDE SEQUENCE [LARGE SCALE GENOMIC DNA]</scope>
    <source>
        <strain evidence="8">JCM 18537</strain>
    </source>
</reference>
<evidence type="ECO:0000256" key="2">
    <source>
        <dbReference type="ARBA" id="ARBA00022475"/>
    </source>
</evidence>